<organism evidence="1 2">
    <name type="scientific">Sporosarcina limicola</name>
    <dbReference type="NCBI Taxonomy" id="34101"/>
    <lineage>
        <taxon>Bacteria</taxon>
        <taxon>Bacillati</taxon>
        <taxon>Bacillota</taxon>
        <taxon>Bacilli</taxon>
        <taxon>Bacillales</taxon>
        <taxon>Caryophanaceae</taxon>
        <taxon>Sporosarcina</taxon>
    </lineage>
</organism>
<dbReference type="EMBL" id="JADBEL010000024">
    <property type="protein sequence ID" value="MBE1556292.1"/>
    <property type="molecule type" value="Genomic_DNA"/>
</dbReference>
<gene>
    <name evidence="1" type="ORF">H4683_003415</name>
</gene>
<evidence type="ECO:0000313" key="1">
    <source>
        <dbReference type="EMBL" id="MBE1556292.1"/>
    </source>
</evidence>
<reference evidence="1" key="1">
    <citation type="submission" date="2020-10" db="EMBL/GenBank/DDBJ databases">
        <title>Genomic Encyclopedia of Type Strains, Phase IV (KMG-IV): sequencing the most valuable type-strain genomes for metagenomic binning, comparative biology and taxonomic classification.</title>
        <authorList>
            <person name="Goeker M."/>
        </authorList>
    </citation>
    <scope>NUCLEOTIDE SEQUENCE</scope>
    <source>
        <strain evidence="1">DSM 13886</strain>
    </source>
</reference>
<comment type="caution">
    <text evidence="1">The sequence shown here is derived from an EMBL/GenBank/DDBJ whole genome shotgun (WGS) entry which is preliminary data.</text>
</comment>
<keyword evidence="2" id="KW-1185">Reference proteome</keyword>
<name>A0A927RG89_9BACL</name>
<protein>
    <submittedName>
        <fullName evidence="1">Uncharacterized protein</fullName>
    </submittedName>
</protein>
<sequence>MGDDENPFEKFKLSIEMERLIEYQKQMARAVMPMVELQEKIVESMKPIFEMNTRIKELFEPLANIDWRALSDAAAERIKYTDGQLKEYGELLWCLDIETLAVVEEKQVGIEDLPKHIKESLPEYIEEVLGDPMFALHSSLIKETYAAYNSGYYKLCIFPLFAVFEHIINSWFDGNIQGESILITKRPQGRRYHTKINKLVDGDKGNELNAYIKVFAFSVLRVYLKTFETFGDEPNKELNRHSVAHGFHDYDSITETDVLKLFQLLKATTILSYITVEDINTQ</sequence>
<dbReference type="AlphaFoldDB" id="A0A927RG89"/>
<evidence type="ECO:0000313" key="2">
    <source>
        <dbReference type="Proteomes" id="UP000658225"/>
    </source>
</evidence>
<dbReference type="RefSeq" id="WP_192599954.1">
    <property type="nucleotide sequence ID" value="NZ_JADBEL010000024.1"/>
</dbReference>
<accession>A0A927RG89</accession>
<proteinExistence type="predicted"/>
<dbReference type="Proteomes" id="UP000658225">
    <property type="component" value="Unassembled WGS sequence"/>
</dbReference>